<evidence type="ECO:0000256" key="6">
    <source>
        <dbReference type="ARBA" id="ARBA00029346"/>
    </source>
</evidence>
<dbReference type="Proteomes" id="UP000070779">
    <property type="component" value="Unassembled WGS sequence"/>
</dbReference>
<evidence type="ECO:0000313" key="9">
    <source>
        <dbReference type="Proteomes" id="UP000070779"/>
    </source>
</evidence>
<dbReference type="Gene3D" id="3.40.50.620">
    <property type="entry name" value="HUPs"/>
    <property type="match status" value="1"/>
</dbReference>
<evidence type="ECO:0000256" key="4">
    <source>
        <dbReference type="ARBA" id="ARBA00022842"/>
    </source>
</evidence>
<reference evidence="8 9" key="1">
    <citation type="submission" date="2016-01" db="EMBL/GenBank/DDBJ databases">
        <title>Highly variable Streptococcus oralis are common among viridans streptococci isolated from primates.</title>
        <authorList>
            <person name="Denapaite D."/>
            <person name="Rieger M."/>
            <person name="Koendgen S."/>
            <person name="Brueckner R."/>
            <person name="Ochigava I."/>
            <person name="Kappeler P."/>
            <person name="Maetz-Rensing K."/>
            <person name="Leendertz F."/>
            <person name="Hakenbeck R."/>
        </authorList>
    </citation>
    <scope>NUCLEOTIDE SEQUENCE [LARGE SCALE GENOMIC DNA]</scope>
    <source>
        <strain evidence="8 9">DD22</strain>
    </source>
</reference>
<dbReference type="Pfam" id="PF01467">
    <property type="entry name" value="CTP_transf_like"/>
    <property type="match status" value="1"/>
</dbReference>
<dbReference type="GO" id="GO:0004595">
    <property type="term" value="F:pantetheine-phosphate adenylyltransferase activity"/>
    <property type="evidence" value="ECO:0007669"/>
    <property type="project" value="UniProtKB-EC"/>
</dbReference>
<dbReference type="InterPro" id="IPR001980">
    <property type="entry name" value="PPAT"/>
</dbReference>
<evidence type="ECO:0000259" key="7">
    <source>
        <dbReference type="Pfam" id="PF01467"/>
    </source>
</evidence>
<comment type="caution">
    <text evidence="8">The sequence shown here is derived from an EMBL/GenBank/DDBJ whole genome shotgun (WGS) entry which is preliminary data.</text>
</comment>
<keyword evidence="8" id="KW-0548">Nucleotidyltransferase</keyword>
<keyword evidence="8" id="KW-0808">Transferase</keyword>
<dbReference type="EC" id="2.7.7.3" evidence="1"/>
<evidence type="ECO:0000256" key="3">
    <source>
        <dbReference type="ARBA" id="ARBA00022490"/>
    </source>
</evidence>
<keyword evidence="4" id="KW-0460">Magnesium</keyword>
<dbReference type="EMBL" id="LQZD01000264">
    <property type="protein sequence ID" value="KXU12352.1"/>
    <property type="molecule type" value="Genomic_DNA"/>
</dbReference>
<dbReference type="SUPFAM" id="SSF52374">
    <property type="entry name" value="Nucleotidylyl transferase"/>
    <property type="match status" value="1"/>
</dbReference>
<comment type="catalytic activity">
    <reaction evidence="6">
        <text>(R)-4'-phosphopantetheine + ATP + H(+) = 3'-dephospho-CoA + diphosphate</text>
        <dbReference type="Rhea" id="RHEA:19801"/>
        <dbReference type="ChEBI" id="CHEBI:15378"/>
        <dbReference type="ChEBI" id="CHEBI:30616"/>
        <dbReference type="ChEBI" id="CHEBI:33019"/>
        <dbReference type="ChEBI" id="CHEBI:57328"/>
        <dbReference type="ChEBI" id="CHEBI:61723"/>
        <dbReference type="EC" id="2.7.7.3"/>
    </reaction>
</comment>
<evidence type="ECO:0000313" key="8">
    <source>
        <dbReference type="EMBL" id="KXU12352.1"/>
    </source>
</evidence>
<evidence type="ECO:0000256" key="5">
    <source>
        <dbReference type="ARBA" id="ARBA00022993"/>
    </source>
</evidence>
<dbReference type="PATRIC" id="fig|28037.238.peg.1148"/>
<keyword evidence="3" id="KW-0963">Cytoplasm</keyword>
<dbReference type="AlphaFoldDB" id="A0A139RC67"/>
<organism evidence="8 9">
    <name type="scientific">Streptococcus mitis</name>
    <dbReference type="NCBI Taxonomy" id="28037"/>
    <lineage>
        <taxon>Bacteria</taxon>
        <taxon>Bacillati</taxon>
        <taxon>Bacillota</taxon>
        <taxon>Bacilli</taxon>
        <taxon>Lactobacillales</taxon>
        <taxon>Streptococcaceae</taxon>
        <taxon>Streptococcus</taxon>
        <taxon>Streptococcus mitis group</taxon>
    </lineage>
</organism>
<sequence>MSDKIGLFTGSFDPMTNGHLDIIERASKLFDKLYVGIFLIPTNKDFSLSKIVKEG</sequence>
<dbReference type="InterPro" id="IPR014729">
    <property type="entry name" value="Rossmann-like_a/b/a_fold"/>
</dbReference>
<name>A0A139RC67_STRMT</name>
<evidence type="ECO:0000256" key="2">
    <source>
        <dbReference type="ARBA" id="ARBA00013868"/>
    </source>
</evidence>
<dbReference type="PRINTS" id="PR01020">
    <property type="entry name" value="LPSBIOSNTHSS"/>
</dbReference>
<dbReference type="InterPro" id="IPR004821">
    <property type="entry name" value="Cyt_trans-like"/>
</dbReference>
<dbReference type="GO" id="GO:0015937">
    <property type="term" value="P:coenzyme A biosynthetic process"/>
    <property type="evidence" value="ECO:0007669"/>
    <property type="project" value="UniProtKB-KW"/>
</dbReference>
<accession>A0A139RC67</accession>
<keyword evidence="5" id="KW-0173">Coenzyme A biosynthesis</keyword>
<proteinExistence type="predicted"/>
<gene>
    <name evidence="8" type="ORF">SMIDD22_00949</name>
</gene>
<evidence type="ECO:0000256" key="1">
    <source>
        <dbReference type="ARBA" id="ARBA00012392"/>
    </source>
</evidence>
<feature type="domain" description="Cytidyltransferase-like" evidence="7">
    <location>
        <begin position="7"/>
        <end position="38"/>
    </location>
</feature>
<dbReference type="NCBIfam" id="TIGR00125">
    <property type="entry name" value="cyt_tran_rel"/>
    <property type="match status" value="1"/>
</dbReference>
<protein>
    <recommendedName>
        <fullName evidence="2">Phosphopantetheine adenylyltransferase</fullName>
        <ecNumber evidence="1">2.7.7.3</ecNumber>
    </recommendedName>
</protein>